<evidence type="ECO:0000313" key="11">
    <source>
        <dbReference type="Proteomes" id="UP000199548"/>
    </source>
</evidence>
<evidence type="ECO:0000313" key="10">
    <source>
        <dbReference type="EMBL" id="SFI13230.1"/>
    </source>
</evidence>
<evidence type="ECO:0000259" key="9">
    <source>
        <dbReference type="Pfam" id="PF07291"/>
    </source>
</evidence>
<feature type="transmembrane region" description="Helical" evidence="8">
    <location>
        <begin position="149"/>
        <end position="170"/>
    </location>
</feature>
<feature type="transmembrane region" description="Helical" evidence="8">
    <location>
        <begin position="7"/>
        <end position="28"/>
    </location>
</feature>
<comment type="function">
    <text evidence="1">May be specifically involved in the processing, transport, and/or maturation of the MADH beta-subunit.</text>
</comment>
<evidence type="ECO:0000256" key="1">
    <source>
        <dbReference type="ARBA" id="ARBA00003475"/>
    </source>
</evidence>
<proteinExistence type="predicted"/>
<keyword evidence="6 8" id="KW-1133">Transmembrane helix</keyword>
<keyword evidence="7 8" id="KW-0472">Membrane</keyword>
<comment type="subcellular location">
    <subcellularLocation>
        <location evidence="2">Membrane</location>
        <topology evidence="2">Multi-pass membrane protein</topology>
    </subcellularLocation>
</comment>
<evidence type="ECO:0000256" key="7">
    <source>
        <dbReference type="ARBA" id="ARBA00023136"/>
    </source>
</evidence>
<dbReference type="RefSeq" id="WP_091009108.1">
    <property type="nucleotide sequence ID" value="NZ_CP041745.1"/>
</dbReference>
<evidence type="ECO:0000256" key="3">
    <source>
        <dbReference type="ARBA" id="ARBA00004856"/>
    </source>
</evidence>
<dbReference type="Pfam" id="PF07291">
    <property type="entry name" value="MauE"/>
    <property type="match status" value="1"/>
</dbReference>
<organism evidence="10 11">
    <name type="scientific">Paraburkholderia megapolitana</name>
    <dbReference type="NCBI Taxonomy" id="420953"/>
    <lineage>
        <taxon>Bacteria</taxon>
        <taxon>Pseudomonadati</taxon>
        <taxon>Pseudomonadota</taxon>
        <taxon>Betaproteobacteria</taxon>
        <taxon>Burkholderiales</taxon>
        <taxon>Burkholderiaceae</taxon>
        <taxon>Paraburkholderia</taxon>
    </lineage>
</organism>
<feature type="transmembrane region" description="Helical" evidence="8">
    <location>
        <begin position="48"/>
        <end position="68"/>
    </location>
</feature>
<reference evidence="10 11" key="1">
    <citation type="submission" date="2016-10" db="EMBL/GenBank/DDBJ databases">
        <authorList>
            <person name="de Groot N.N."/>
        </authorList>
    </citation>
    <scope>NUCLEOTIDE SEQUENCE [LARGE SCALE GENOMIC DNA]</scope>
    <source>
        <strain evidence="10 11">LMG 23650</strain>
    </source>
</reference>
<dbReference type="OrthoDB" id="9180460at2"/>
<comment type="pathway">
    <text evidence="3">One-carbon metabolism; methylamine degradation.</text>
</comment>
<protein>
    <recommendedName>
        <fullName evidence="4">Methylamine utilization protein MauE</fullName>
    </recommendedName>
</protein>
<dbReference type="GO" id="GO:0016020">
    <property type="term" value="C:membrane"/>
    <property type="evidence" value="ECO:0007669"/>
    <property type="project" value="UniProtKB-SubCell"/>
</dbReference>
<dbReference type="Proteomes" id="UP000199548">
    <property type="component" value="Unassembled WGS sequence"/>
</dbReference>
<dbReference type="UniPathway" id="UPA00895"/>
<evidence type="ECO:0000256" key="4">
    <source>
        <dbReference type="ARBA" id="ARBA00019078"/>
    </source>
</evidence>
<dbReference type="InterPro" id="IPR009908">
    <property type="entry name" value="Methylamine_util_MauE"/>
</dbReference>
<sequence>MFALDPVLRHISVAAGAIVFFLSALTKFRSLAVFTAAFGAYRLVPARLTPYAAPLIPVLEAGFAVGLLYAPIRPFAALGLQCLLGVFAVALLINLLRGNYAIDCGCGGFVEAQSAAASSGIGYWHVGRVAALVVLLWPALQPATERQVFLLDYATVFFAVLFIVGTYYVVDLLLANAPKLKNLGT</sequence>
<evidence type="ECO:0000256" key="2">
    <source>
        <dbReference type="ARBA" id="ARBA00004141"/>
    </source>
</evidence>
<accession>A0A1I3FPX2</accession>
<dbReference type="GO" id="GO:0030416">
    <property type="term" value="P:methylamine metabolic process"/>
    <property type="evidence" value="ECO:0007669"/>
    <property type="project" value="InterPro"/>
</dbReference>
<name>A0A1I3FPX2_9BURK</name>
<feature type="transmembrane region" description="Helical" evidence="8">
    <location>
        <begin position="75"/>
        <end position="96"/>
    </location>
</feature>
<evidence type="ECO:0000256" key="8">
    <source>
        <dbReference type="SAM" id="Phobius"/>
    </source>
</evidence>
<feature type="domain" description="Methylamine utilisation protein MauE" evidence="9">
    <location>
        <begin position="8"/>
        <end position="138"/>
    </location>
</feature>
<dbReference type="EMBL" id="FOQU01000002">
    <property type="protein sequence ID" value="SFI13230.1"/>
    <property type="molecule type" value="Genomic_DNA"/>
</dbReference>
<evidence type="ECO:0000256" key="5">
    <source>
        <dbReference type="ARBA" id="ARBA00022692"/>
    </source>
</evidence>
<dbReference type="STRING" id="420953.SAMN05192543_10250"/>
<gene>
    <name evidence="10" type="ORF">SAMN05192543_10250</name>
</gene>
<keyword evidence="11" id="KW-1185">Reference proteome</keyword>
<keyword evidence="5 8" id="KW-0812">Transmembrane</keyword>
<dbReference type="AlphaFoldDB" id="A0A1I3FPX2"/>
<feature type="transmembrane region" description="Helical" evidence="8">
    <location>
        <begin position="116"/>
        <end position="137"/>
    </location>
</feature>
<evidence type="ECO:0000256" key="6">
    <source>
        <dbReference type="ARBA" id="ARBA00022989"/>
    </source>
</evidence>